<keyword evidence="1" id="KW-0378">Hydrolase</keyword>
<sequence length="407" mass="47068">MKKSLNRENYSLTDSCTVGISAYKLRKPSCLILIVLFMFISVQKNSAQTVILKDNEKVWPKAKANNWYKKQGWLVGANYIPSNAVNQLEMWQADTFDPEIIDKELGFASSLKMNTMRVFLHDLAFQEDSTGFLMRVDKFLAIAKKHQIKPLLVFFDSCWDPFPHTGKQPAPKPFTHNSGWVQSPGQLALKDSTQHPRLQNYVVSVVSRFKHDDRILGWDIWNEPDNMTGPSYEKVETPDKVKLIIPLLRSAFNWVRSVEPEQPLTSGIWVGDWSSEKTLKPIEQLQIRESDIITFHNYDSGAEFEKRIKYLQRYGRPIICTEYMARPNGSTFQSFLPIAQHYRVGMMNWGFVNGKSQTIYPWDSWTKKYNSAPDLWFHDIFNSDGSPYKSDETTFIHKIITETNSGK</sequence>
<dbReference type="InterPro" id="IPR017853">
    <property type="entry name" value="GH"/>
</dbReference>
<dbReference type="AlphaFoldDB" id="A0A1H4E7V3"/>
<accession>A0A1H4E7V3</accession>
<reference evidence="1 2" key="1">
    <citation type="submission" date="2016-10" db="EMBL/GenBank/DDBJ databases">
        <authorList>
            <person name="de Groot N.N."/>
        </authorList>
    </citation>
    <scope>NUCLEOTIDE SEQUENCE [LARGE SCALE GENOMIC DNA]</scope>
    <source>
        <strain evidence="1 2">DSM 19033</strain>
    </source>
</reference>
<dbReference type="EMBL" id="FNRA01000005">
    <property type="protein sequence ID" value="SEA80986.1"/>
    <property type="molecule type" value="Genomic_DNA"/>
</dbReference>
<dbReference type="SUPFAM" id="SSF51445">
    <property type="entry name" value="(Trans)glycosidases"/>
    <property type="match status" value="1"/>
</dbReference>
<organism evidence="1 2">
    <name type="scientific">Pedobacter hartonius</name>
    <dbReference type="NCBI Taxonomy" id="425514"/>
    <lineage>
        <taxon>Bacteria</taxon>
        <taxon>Pseudomonadati</taxon>
        <taxon>Bacteroidota</taxon>
        <taxon>Sphingobacteriia</taxon>
        <taxon>Sphingobacteriales</taxon>
        <taxon>Sphingobacteriaceae</taxon>
        <taxon>Pedobacter</taxon>
    </lineage>
</organism>
<proteinExistence type="predicted"/>
<gene>
    <name evidence="1" type="ORF">SAMN05443550_105281</name>
</gene>
<keyword evidence="2" id="KW-1185">Reference proteome</keyword>
<protein>
    <submittedName>
        <fullName evidence="1">Cellulase (Glycosyl hydrolase family 5)</fullName>
    </submittedName>
</protein>
<dbReference type="STRING" id="425514.SAMN05443550_105281"/>
<dbReference type="Proteomes" id="UP000198850">
    <property type="component" value="Unassembled WGS sequence"/>
</dbReference>
<dbReference type="GO" id="GO:0016787">
    <property type="term" value="F:hydrolase activity"/>
    <property type="evidence" value="ECO:0007669"/>
    <property type="project" value="UniProtKB-KW"/>
</dbReference>
<dbReference type="Gene3D" id="3.20.20.80">
    <property type="entry name" value="Glycosidases"/>
    <property type="match status" value="1"/>
</dbReference>
<evidence type="ECO:0000313" key="2">
    <source>
        <dbReference type="Proteomes" id="UP000198850"/>
    </source>
</evidence>
<name>A0A1H4E7V3_9SPHI</name>
<evidence type="ECO:0000313" key="1">
    <source>
        <dbReference type="EMBL" id="SEA80986.1"/>
    </source>
</evidence>